<feature type="signal peptide" evidence="1">
    <location>
        <begin position="1"/>
        <end position="20"/>
    </location>
</feature>
<gene>
    <name evidence="2" type="ORF">AB0763_00250</name>
</gene>
<proteinExistence type="predicted"/>
<keyword evidence="1" id="KW-0732">Signal</keyword>
<reference evidence="2" key="1">
    <citation type="submission" date="2024-07" db="EMBL/GenBank/DDBJ databases">
        <title>Genome Analysis of a Potential Novel Vibrio Species Secreting pH- and Thermo-stable Alginate Lyase and its Application in Producing Alginate Oligosaccharides.</title>
        <authorList>
            <person name="Huang H."/>
            <person name="Bao K."/>
        </authorList>
    </citation>
    <scope>NUCLEOTIDE SEQUENCE</scope>
    <source>
        <strain evidence="2">HB236076</strain>
    </source>
</reference>
<sequence>MHYTLILFALLALLPNAVSANKATPQVGYFIDAPVTGLYYYTSSGLSGVTDKGGFSYREGDTVDFFLGNRQEGILLASTSAKPVITPLQISTQTTHSVNLTRLLMSLDNQPKERDHIVVDTSTSVLEPWLDTLRNVDFSYLDQALLPLAKELVSGQEALAHLVNSQQYIQERFTSPKVIFEPFDQPMTEVMIRQKDIEGNICTFNLDFRHRRPFSPPIAVQEFTVRSDRVTVKSSTGDRFSHCHLQPQPATTQHIDVNELKGVPGVIGCALQGCTHNDLNGFSIEDRQDDDDWNYRTFAMSFDPQTQISMQKIQGLGAHPKLAHDNQEQTIRFVYPTAKAQRIRYQGIWRENHYANHQNSERCLRITDTRVFRSETPPQQGRCSTQTAHYSHDVTHEFKDMWWLDNRDDDAWPLLAQMNTQVRWRTPDRVDHFTRWEYLPNGPLWQKGILYRYQMRLQHQAKGYPQLDTLAISQLVKLTEQ</sequence>
<dbReference type="EMBL" id="CP162601">
    <property type="protein sequence ID" value="XDK25121.1"/>
    <property type="molecule type" value="Genomic_DNA"/>
</dbReference>
<dbReference type="RefSeq" id="WP_306101780.1">
    <property type="nucleotide sequence ID" value="NZ_CP162601.1"/>
</dbReference>
<dbReference type="KEGG" id="vih:AB0763_00250"/>
<name>A0AB39H9V0_9VIBR</name>
<organism evidence="2">
    <name type="scientific">Vibrio sp. HB236076</name>
    <dbReference type="NCBI Taxonomy" id="3232307"/>
    <lineage>
        <taxon>Bacteria</taxon>
        <taxon>Pseudomonadati</taxon>
        <taxon>Pseudomonadota</taxon>
        <taxon>Gammaproteobacteria</taxon>
        <taxon>Vibrionales</taxon>
        <taxon>Vibrionaceae</taxon>
        <taxon>Vibrio</taxon>
    </lineage>
</organism>
<accession>A0AB39H9V0</accession>
<evidence type="ECO:0000313" key="2">
    <source>
        <dbReference type="EMBL" id="XDK25121.1"/>
    </source>
</evidence>
<evidence type="ECO:0000256" key="1">
    <source>
        <dbReference type="SAM" id="SignalP"/>
    </source>
</evidence>
<feature type="chain" id="PRO_5044304698" evidence="1">
    <location>
        <begin position="21"/>
        <end position="481"/>
    </location>
</feature>
<protein>
    <submittedName>
        <fullName evidence="2">Chromosome partitioning protein ParA</fullName>
    </submittedName>
</protein>
<dbReference type="AlphaFoldDB" id="A0AB39H9V0"/>